<dbReference type="InterPro" id="IPR013785">
    <property type="entry name" value="Aldolase_TIM"/>
</dbReference>
<accession>A0A917E1R4</accession>
<dbReference type="SUPFAM" id="SSF51445">
    <property type="entry name" value="(Trans)glycosidases"/>
    <property type="match status" value="1"/>
</dbReference>
<evidence type="ECO:0000256" key="2">
    <source>
        <dbReference type="ARBA" id="ARBA00023295"/>
    </source>
</evidence>
<dbReference type="InterPro" id="IPR038417">
    <property type="entry name" value="Alpga-gal_N_sf"/>
</dbReference>
<dbReference type="GO" id="GO:0004557">
    <property type="term" value="F:alpha-galactosidase activity"/>
    <property type="evidence" value="ECO:0007669"/>
    <property type="project" value="InterPro"/>
</dbReference>
<comment type="caution">
    <text evidence="3">The sequence shown here is derived from an EMBL/GenBank/DDBJ whole genome shotgun (WGS) entry which is preliminary data.</text>
</comment>
<evidence type="ECO:0000256" key="1">
    <source>
        <dbReference type="ARBA" id="ARBA00022801"/>
    </source>
</evidence>
<evidence type="ECO:0000313" key="4">
    <source>
        <dbReference type="Proteomes" id="UP000612456"/>
    </source>
</evidence>
<dbReference type="RefSeq" id="WP_188997955.1">
    <property type="nucleotide sequence ID" value="NZ_BMHP01000006.1"/>
</dbReference>
<keyword evidence="1" id="KW-0378">Hydrolase</keyword>
<dbReference type="GO" id="GO:0016052">
    <property type="term" value="P:carbohydrate catabolic process"/>
    <property type="evidence" value="ECO:0007669"/>
    <property type="project" value="InterPro"/>
</dbReference>
<dbReference type="Proteomes" id="UP000612456">
    <property type="component" value="Unassembled WGS sequence"/>
</dbReference>
<reference evidence="3" key="2">
    <citation type="submission" date="2020-09" db="EMBL/GenBank/DDBJ databases">
        <authorList>
            <person name="Sun Q."/>
            <person name="Zhou Y."/>
        </authorList>
    </citation>
    <scope>NUCLEOTIDE SEQUENCE</scope>
    <source>
        <strain evidence="3">CGMCC 1.15178</strain>
    </source>
</reference>
<dbReference type="InterPro" id="IPR050985">
    <property type="entry name" value="Alpha-glycosidase_related"/>
</dbReference>
<dbReference type="InterPro" id="IPR002252">
    <property type="entry name" value="Glyco_hydro_36"/>
</dbReference>
<evidence type="ECO:0000313" key="3">
    <source>
        <dbReference type="EMBL" id="GGD93533.1"/>
    </source>
</evidence>
<dbReference type="EMBL" id="BMHP01000006">
    <property type="protein sequence ID" value="GGD93533.1"/>
    <property type="molecule type" value="Genomic_DNA"/>
</dbReference>
<dbReference type="PANTHER" id="PTHR43053:SF3">
    <property type="entry name" value="ALPHA-GALACTOSIDASE C-RELATED"/>
    <property type="match status" value="1"/>
</dbReference>
<dbReference type="InterPro" id="IPR017853">
    <property type="entry name" value="GH"/>
</dbReference>
<proteinExistence type="predicted"/>
<dbReference type="PANTHER" id="PTHR43053">
    <property type="entry name" value="GLYCOSIDASE FAMILY 31"/>
    <property type="match status" value="1"/>
</dbReference>
<keyword evidence="2" id="KW-0326">Glycosidase</keyword>
<dbReference type="PRINTS" id="PR00743">
    <property type="entry name" value="GLHYDRLASE36"/>
</dbReference>
<dbReference type="Gene3D" id="2.70.98.60">
    <property type="entry name" value="alpha-galactosidase from lactobacil brevis"/>
    <property type="match status" value="1"/>
</dbReference>
<evidence type="ECO:0008006" key="5">
    <source>
        <dbReference type="Google" id="ProtNLM"/>
    </source>
</evidence>
<organism evidence="3 4">
    <name type="scientific">Paenibacillus nasutitermitis</name>
    <dbReference type="NCBI Taxonomy" id="1652958"/>
    <lineage>
        <taxon>Bacteria</taxon>
        <taxon>Bacillati</taxon>
        <taxon>Bacillota</taxon>
        <taxon>Bacilli</taxon>
        <taxon>Bacillales</taxon>
        <taxon>Paenibacillaceae</taxon>
        <taxon>Paenibacillus</taxon>
    </lineage>
</organism>
<dbReference type="AlphaFoldDB" id="A0A917E1R4"/>
<keyword evidence="4" id="KW-1185">Reference proteome</keyword>
<sequence>MTKSDMQLVQSIFPFTETQRIPISFEYDGKSYKGIPSSFRPKVTRRLISANIQQVIVTGSHEDGLEIRAEHLRYLDFPVTEWVAFVTNNSEQRSKIVSKLRIIDDEIAGSKPRFTYSNGDNMNTSGYEVFELPVGNEAIALSPHDGTSCCGASPYMKLLFEDYGVLIGIGWPGKWSSAVQGSTEGVRLSIGQDRMHMALNSGETIRTPRVNFLGFEGGDDHGRNLWRRWYFKHILPKEHGDPIPPKLCLHDWRPDGKEFTEATEAKQILALNQYVDRGMKPDVWWFDAGWYKNDNFWPYTGTWEPDLERFPSGLAPIGNRCKELDIQFLLWFEPERVHAGTALDTDHPDWLLYPSDPNDTNRVLNYANPEALDWTINHIDGLIKEYGVEIYRQDLNFDPMKFWLEHESEDRIGAIENLHIQGYLKYWDELLHRNPGLLIDSCAAGGRRNDLETMRRSLPLHYTDVGYGHHPIKQKQHRFMFEWIPYFRAHTMSWDNDEGTYEPAGNQPVDKYAYHVAMAPSVTSMIFFDDGEELFELGKQMHGVWRRAAEIMLSADYYPLTETRKSEEDYYAMQFHRPDTHQGFFQVVRNTRAPEETFIVYPAGIEPERTYVLENAETGEELLLTGGEWIEGFSVKIPRRTGQIWFYRSQV</sequence>
<dbReference type="Gene3D" id="3.20.20.70">
    <property type="entry name" value="Aldolase class I"/>
    <property type="match status" value="1"/>
</dbReference>
<name>A0A917E1R4_9BACL</name>
<gene>
    <name evidence="3" type="ORF">GCM10010911_60240</name>
</gene>
<dbReference type="Pfam" id="PF02065">
    <property type="entry name" value="Melibiase"/>
    <property type="match status" value="1"/>
</dbReference>
<reference evidence="3" key="1">
    <citation type="journal article" date="2014" name="Int. J. Syst. Evol. Microbiol.">
        <title>Complete genome sequence of Corynebacterium casei LMG S-19264T (=DSM 44701T), isolated from a smear-ripened cheese.</title>
        <authorList>
            <consortium name="US DOE Joint Genome Institute (JGI-PGF)"/>
            <person name="Walter F."/>
            <person name="Albersmeier A."/>
            <person name="Kalinowski J."/>
            <person name="Ruckert C."/>
        </authorList>
    </citation>
    <scope>NUCLEOTIDE SEQUENCE</scope>
    <source>
        <strain evidence="3">CGMCC 1.15178</strain>
    </source>
</reference>
<protein>
    <recommendedName>
        <fullName evidence="5">Alpha-galactosidase</fullName>
    </recommendedName>
</protein>